<name>A0A0B2V967_TOXCA</name>
<keyword evidence="3" id="KW-1185">Reference proteome</keyword>
<evidence type="ECO:0000313" key="2">
    <source>
        <dbReference type="EMBL" id="KHN77535.1"/>
    </source>
</evidence>
<dbReference type="AlphaFoldDB" id="A0A0B2V967"/>
<organism evidence="2 3">
    <name type="scientific">Toxocara canis</name>
    <name type="common">Canine roundworm</name>
    <dbReference type="NCBI Taxonomy" id="6265"/>
    <lineage>
        <taxon>Eukaryota</taxon>
        <taxon>Metazoa</taxon>
        <taxon>Ecdysozoa</taxon>
        <taxon>Nematoda</taxon>
        <taxon>Chromadorea</taxon>
        <taxon>Rhabditida</taxon>
        <taxon>Spirurina</taxon>
        <taxon>Ascaridomorpha</taxon>
        <taxon>Ascaridoidea</taxon>
        <taxon>Toxocaridae</taxon>
        <taxon>Toxocara</taxon>
    </lineage>
</organism>
<dbReference type="EMBL" id="JPKZ01002268">
    <property type="protein sequence ID" value="KHN77535.1"/>
    <property type="molecule type" value="Genomic_DNA"/>
</dbReference>
<gene>
    <name evidence="2" type="ORF">Tcan_12999</name>
</gene>
<protein>
    <submittedName>
        <fullName evidence="2">Uncharacterized protein</fullName>
    </submittedName>
</protein>
<keyword evidence="1" id="KW-0732">Signal</keyword>
<feature type="chain" id="PRO_5002095990" evidence="1">
    <location>
        <begin position="20"/>
        <end position="126"/>
    </location>
</feature>
<dbReference type="OrthoDB" id="5842784at2759"/>
<sequence>MSTLLSLFFLSILTLKGVCEPLRSDNCRISETMVLLHYGDVHEVPICFPIVKHRNGEKWEDSGGKSMRYNRFKCEKHECALCRCDISRGYKLSNDSRSAECVMMCPITKHFSKRCFKFGTARMCTY</sequence>
<evidence type="ECO:0000313" key="3">
    <source>
        <dbReference type="Proteomes" id="UP000031036"/>
    </source>
</evidence>
<accession>A0A0B2V967</accession>
<comment type="caution">
    <text evidence="2">The sequence shown here is derived from an EMBL/GenBank/DDBJ whole genome shotgun (WGS) entry which is preliminary data.</text>
</comment>
<proteinExistence type="predicted"/>
<dbReference type="Proteomes" id="UP000031036">
    <property type="component" value="Unassembled WGS sequence"/>
</dbReference>
<evidence type="ECO:0000256" key="1">
    <source>
        <dbReference type="SAM" id="SignalP"/>
    </source>
</evidence>
<reference evidence="2 3" key="1">
    <citation type="submission" date="2014-11" db="EMBL/GenBank/DDBJ databases">
        <title>Genetic blueprint of the zoonotic pathogen Toxocara canis.</title>
        <authorList>
            <person name="Zhu X.-Q."/>
            <person name="Korhonen P.K."/>
            <person name="Cai H."/>
            <person name="Young N.D."/>
            <person name="Nejsum P."/>
            <person name="von Samson-Himmelstjerna G."/>
            <person name="Boag P.R."/>
            <person name="Tan P."/>
            <person name="Li Q."/>
            <person name="Min J."/>
            <person name="Yang Y."/>
            <person name="Wang X."/>
            <person name="Fang X."/>
            <person name="Hall R.S."/>
            <person name="Hofmann A."/>
            <person name="Sternberg P.W."/>
            <person name="Jex A.R."/>
            <person name="Gasser R.B."/>
        </authorList>
    </citation>
    <scope>NUCLEOTIDE SEQUENCE [LARGE SCALE GENOMIC DNA]</scope>
    <source>
        <strain evidence="2">PN_DK_2014</strain>
    </source>
</reference>
<feature type="signal peptide" evidence="1">
    <location>
        <begin position="1"/>
        <end position="19"/>
    </location>
</feature>